<dbReference type="InterPro" id="IPR036900">
    <property type="entry name" value="A-D-PHexomutase_C_sf"/>
</dbReference>
<feature type="domain" description="Alpha-D-phosphohexomutase alpha/beta/alpha" evidence="11">
    <location>
        <begin position="256"/>
        <end position="363"/>
    </location>
</feature>
<dbReference type="GO" id="GO:0000287">
    <property type="term" value="F:magnesium ion binding"/>
    <property type="evidence" value="ECO:0007669"/>
    <property type="project" value="InterPro"/>
</dbReference>
<dbReference type="GO" id="GO:0004614">
    <property type="term" value="F:phosphoglucomutase activity"/>
    <property type="evidence" value="ECO:0007669"/>
    <property type="project" value="UniProtKB-EC"/>
</dbReference>
<evidence type="ECO:0000259" key="10">
    <source>
        <dbReference type="Pfam" id="PF02879"/>
    </source>
</evidence>
<dbReference type="Pfam" id="PF02878">
    <property type="entry name" value="PGM_PMM_I"/>
    <property type="match status" value="1"/>
</dbReference>
<keyword evidence="3" id="KW-0597">Phosphoprotein</keyword>
<dbReference type="EC" id="5.4.2.8" evidence="12"/>
<evidence type="ECO:0000256" key="7">
    <source>
        <dbReference type="RuleBase" id="RU004326"/>
    </source>
</evidence>
<dbReference type="PRINTS" id="PR00509">
    <property type="entry name" value="PGMPMM"/>
</dbReference>
<evidence type="ECO:0000256" key="3">
    <source>
        <dbReference type="ARBA" id="ARBA00022553"/>
    </source>
</evidence>
<evidence type="ECO:0000313" key="12">
    <source>
        <dbReference type="EMBL" id="QLJ53327.1"/>
    </source>
</evidence>
<protein>
    <submittedName>
        <fullName evidence="12">Phosphoglucomutase/phosphomannomutase</fullName>
        <ecNumber evidence="12">5.4.2.2</ecNumber>
        <ecNumber evidence="12">5.4.2.8</ecNumber>
    </submittedName>
</protein>
<dbReference type="InterPro" id="IPR016066">
    <property type="entry name" value="A-D-PHexomutase_CS"/>
</dbReference>
<accession>A0A7D5XQ98</accession>
<dbReference type="EC" id="5.4.2.2" evidence="12"/>
<dbReference type="InterPro" id="IPR005846">
    <property type="entry name" value="A-D-PHexomutase_a/b/a-III"/>
</dbReference>
<dbReference type="GO" id="GO:0004615">
    <property type="term" value="F:phosphomannomutase activity"/>
    <property type="evidence" value="ECO:0007669"/>
    <property type="project" value="UniProtKB-EC"/>
</dbReference>
<dbReference type="NCBIfam" id="TIGR03990">
    <property type="entry name" value="Arch_GlmM"/>
    <property type="match status" value="1"/>
</dbReference>
<dbReference type="Gene3D" id="3.30.310.50">
    <property type="entry name" value="Alpha-D-phosphohexomutase, C-terminal domain"/>
    <property type="match status" value="1"/>
</dbReference>
<evidence type="ECO:0000259" key="9">
    <source>
        <dbReference type="Pfam" id="PF02878"/>
    </source>
</evidence>
<name>A0A7D5XQ98_FERL1</name>
<evidence type="ECO:0000259" key="11">
    <source>
        <dbReference type="Pfam" id="PF02880"/>
    </source>
</evidence>
<dbReference type="PANTHER" id="PTHR43771:SF1">
    <property type="entry name" value="PHOSPHOMANNOMUTASE"/>
    <property type="match status" value="1"/>
</dbReference>
<dbReference type="AlphaFoldDB" id="A0A7D5XQ98"/>
<evidence type="ECO:0000256" key="1">
    <source>
        <dbReference type="ARBA" id="ARBA00001946"/>
    </source>
</evidence>
<dbReference type="Pfam" id="PF02879">
    <property type="entry name" value="PGM_PMM_II"/>
    <property type="match status" value="1"/>
</dbReference>
<dbReference type="KEGG" id="flt:Sv326_1152"/>
<dbReference type="CDD" id="cd03087">
    <property type="entry name" value="PGM_like1"/>
    <property type="match status" value="1"/>
</dbReference>
<feature type="domain" description="Alpha-D-phosphohexomutase alpha/beta/alpha" evidence="9">
    <location>
        <begin position="3"/>
        <end position="131"/>
    </location>
</feature>
<dbReference type="GO" id="GO:0005975">
    <property type="term" value="P:carbohydrate metabolic process"/>
    <property type="evidence" value="ECO:0007669"/>
    <property type="project" value="InterPro"/>
</dbReference>
<dbReference type="InterPro" id="IPR005845">
    <property type="entry name" value="A-D-PHexomutase_a/b/a-II"/>
</dbReference>
<dbReference type="InterPro" id="IPR024086">
    <property type="entry name" value="GlmM_arc-type"/>
</dbReference>
<dbReference type="InterPro" id="IPR005843">
    <property type="entry name" value="A-D-PHexomutase_C"/>
</dbReference>
<comment type="cofactor">
    <cofactor evidence="1">
        <name>Mg(2+)</name>
        <dbReference type="ChEBI" id="CHEBI:18420"/>
    </cofactor>
</comment>
<gene>
    <name evidence="12" type="ORF">Sv326_1152</name>
</gene>
<dbReference type="Gene3D" id="3.40.120.10">
    <property type="entry name" value="Alpha-D-Glucose-1,6-Bisphosphate, subunit A, domain 3"/>
    <property type="match status" value="3"/>
</dbReference>
<keyword evidence="5 7" id="KW-0460">Magnesium</keyword>
<evidence type="ECO:0000256" key="2">
    <source>
        <dbReference type="ARBA" id="ARBA00010231"/>
    </source>
</evidence>
<feature type="domain" description="Alpha-D-phosphohexomutase alpha/beta/alpha" evidence="10">
    <location>
        <begin position="151"/>
        <end position="251"/>
    </location>
</feature>
<feature type="domain" description="Alpha-D-phosphohexomutase C-terminal" evidence="8">
    <location>
        <begin position="388"/>
        <end position="436"/>
    </location>
</feature>
<evidence type="ECO:0000313" key="13">
    <source>
        <dbReference type="Proteomes" id="UP000510821"/>
    </source>
</evidence>
<dbReference type="FunFam" id="3.40.120.10:FF:000001">
    <property type="entry name" value="Phosphoglucosamine mutase"/>
    <property type="match status" value="1"/>
</dbReference>
<dbReference type="PROSITE" id="PS00710">
    <property type="entry name" value="PGM_PMM"/>
    <property type="match status" value="1"/>
</dbReference>
<keyword evidence="6 12" id="KW-0413">Isomerase</keyword>
<reference evidence="13" key="1">
    <citation type="submission" date="2020-07" db="EMBL/GenBank/DDBJ databases">
        <title>Metabolic diversity and evolutionary history of the archaeal phylum ###Micrarchaeota### uncovered from a freshwater lake metagenome.</title>
        <authorList>
            <person name="Kadnikov V.V."/>
            <person name="Savvichev A.S."/>
            <person name="Mardanov A.V."/>
            <person name="Beletsky A.V."/>
            <person name="Chupakov A.V."/>
            <person name="Kokryatskaya N.M."/>
            <person name="Pimenov N.V."/>
            <person name="Ravin N.V."/>
        </authorList>
    </citation>
    <scope>NUCLEOTIDE SEQUENCE [LARGE SCALE GENOMIC DNA]</scope>
</reference>
<dbReference type="SUPFAM" id="SSF55957">
    <property type="entry name" value="Phosphoglucomutase, C-terminal domain"/>
    <property type="match status" value="1"/>
</dbReference>
<dbReference type="GO" id="GO:0008966">
    <property type="term" value="F:phosphoglucosamine mutase activity"/>
    <property type="evidence" value="ECO:0007669"/>
    <property type="project" value="InterPro"/>
</dbReference>
<dbReference type="Pfam" id="PF00408">
    <property type="entry name" value="PGM_PMM_IV"/>
    <property type="match status" value="1"/>
</dbReference>
<dbReference type="SUPFAM" id="SSF53738">
    <property type="entry name" value="Phosphoglucomutase, first 3 domains"/>
    <property type="match status" value="3"/>
</dbReference>
<dbReference type="InterPro" id="IPR005844">
    <property type="entry name" value="A-D-PHexomutase_a/b/a-I"/>
</dbReference>
<comment type="similarity">
    <text evidence="2 7">Belongs to the phosphohexose mutase family.</text>
</comment>
<dbReference type="Pfam" id="PF02880">
    <property type="entry name" value="PGM_PMM_III"/>
    <property type="match status" value="1"/>
</dbReference>
<evidence type="ECO:0000256" key="4">
    <source>
        <dbReference type="ARBA" id="ARBA00022723"/>
    </source>
</evidence>
<dbReference type="PANTHER" id="PTHR43771">
    <property type="entry name" value="PHOSPHOMANNOMUTASE"/>
    <property type="match status" value="1"/>
</dbReference>
<evidence type="ECO:0000259" key="8">
    <source>
        <dbReference type="Pfam" id="PF00408"/>
    </source>
</evidence>
<proteinExistence type="inferred from homology"/>
<dbReference type="EMBL" id="CP058998">
    <property type="protein sequence ID" value="QLJ53327.1"/>
    <property type="molecule type" value="Genomic_DNA"/>
</dbReference>
<dbReference type="InterPro" id="IPR016055">
    <property type="entry name" value="A-D-PHexomutase_a/b/a-I/II/III"/>
</dbReference>
<keyword evidence="4 7" id="KW-0479">Metal-binding</keyword>
<evidence type="ECO:0000256" key="6">
    <source>
        <dbReference type="ARBA" id="ARBA00023235"/>
    </source>
</evidence>
<sequence>MAKYFGTYGIRGRLDSLTPEFALRMSSAFGTYVKGGKVLVGRDARLSGTMLKYSVIAGLLGSGCDVLDLGIIPLPTLEFEVRKLSAAGGVMITASHNPPEWNGLKFADKDGIGISSEEGEAIERVFENGSSKKAEWNRLGRMEHYMLGLEEHMDALRRCIERRHILKESPRVLLDCGNGTAGLIAPKLFKEFGCNVTTLNGQLDGSFPGRDSEPTPQNVQELMKAVVALGADLGVAWDGDSDRVIFVDEKGSYIFGDKSFALATDIALRERKGAVVTTVATSNAIADVASERGGTIEYVKVGGPYLSRRAKELNAVIAGEEAGGVIWPSVHLGKDGFITALKILERMCKEERPLSSLIADMPAYYNSKTKVECPADRKQTILKRFKEKVKRDGRINSMDGVRVDFDDSWVIVRASGTENLMRIFAEAKSQRKVDELLRKYKRIVDKL</sequence>
<dbReference type="InterPro" id="IPR005841">
    <property type="entry name" value="Alpha-D-phosphohexomutase_SF"/>
</dbReference>
<dbReference type="Proteomes" id="UP000510821">
    <property type="component" value="Chromosome"/>
</dbReference>
<organism evidence="12 13">
    <name type="scientific">Fermentimicrarchaeum limneticum</name>
    <dbReference type="NCBI Taxonomy" id="2795018"/>
    <lineage>
        <taxon>Archaea</taxon>
        <taxon>Candidatus Micrarchaeota</taxon>
        <taxon>Candidatus Fermentimicrarchaeales</taxon>
        <taxon>Candidatus Fermentimicrarchaeaceae</taxon>
        <taxon>Candidatus Fermentimicrarchaeum</taxon>
    </lineage>
</organism>
<evidence type="ECO:0000256" key="5">
    <source>
        <dbReference type="ARBA" id="ARBA00022842"/>
    </source>
</evidence>